<dbReference type="HOGENOM" id="CLU_044118_0_2_0"/>
<dbReference type="InterPro" id="IPR020583">
    <property type="entry name" value="Inositol_monoP_metal-BS"/>
</dbReference>
<evidence type="ECO:0000313" key="6">
    <source>
        <dbReference type="EMBL" id="EAU54270.1"/>
    </source>
</evidence>
<dbReference type="Pfam" id="PF00459">
    <property type="entry name" value="Inositol_P"/>
    <property type="match status" value="1"/>
</dbReference>
<feature type="binding site" evidence="5">
    <location>
        <position position="89"/>
    </location>
    <ligand>
        <name>Mg(2+)</name>
        <dbReference type="ChEBI" id="CHEBI:18420"/>
        <label>1</label>
        <note>catalytic</note>
    </ligand>
</feature>
<name>Q0EYC2_9PROT</name>
<dbReference type="CDD" id="cd01637">
    <property type="entry name" value="IMPase_like"/>
    <property type="match status" value="1"/>
</dbReference>
<feature type="binding site" evidence="5">
    <location>
        <position position="92"/>
    </location>
    <ligand>
        <name>Mg(2+)</name>
        <dbReference type="ChEBI" id="CHEBI:18420"/>
        <label>1</label>
        <note>catalytic</note>
    </ligand>
</feature>
<protein>
    <submittedName>
        <fullName evidence="6">Inositol monophosphatase</fullName>
    </submittedName>
</protein>
<dbReference type="Gene3D" id="3.30.540.10">
    <property type="entry name" value="Fructose-1,6-Bisphosphatase, subunit A, domain 1"/>
    <property type="match status" value="1"/>
</dbReference>
<dbReference type="SUPFAM" id="SSF56655">
    <property type="entry name" value="Carbohydrate phosphatase"/>
    <property type="match status" value="1"/>
</dbReference>
<comment type="cofactor">
    <cofactor evidence="5">
        <name>Mg(2+)</name>
        <dbReference type="ChEBI" id="CHEBI:18420"/>
    </cofactor>
</comment>
<comment type="similarity">
    <text evidence="1">Belongs to the inositol monophosphatase superfamily.</text>
</comment>
<dbReference type="AlphaFoldDB" id="Q0EYC2"/>
<feature type="binding site" evidence="5">
    <location>
        <position position="212"/>
    </location>
    <ligand>
        <name>Mg(2+)</name>
        <dbReference type="ChEBI" id="CHEBI:18420"/>
        <label>1</label>
        <note>catalytic</note>
    </ligand>
</feature>
<evidence type="ECO:0000256" key="5">
    <source>
        <dbReference type="PIRSR" id="PIRSR600760-2"/>
    </source>
</evidence>
<evidence type="ECO:0000256" key="3">
    <source>
        <dbReference type="ARBA" id="ARBA00022801"/>
    </source>
</evidence>
<dbReference type="RefSeq" id="WP_009851473.1">
    <property type="nucleotide sequence ID" value="NZ_DS022295.1"/>
</dbReference>
<keyword evidence="7" id="KW-1185">Reference proteome</keyword>
<dbReference type="PROSITE" id="PS00629">
    <property type="entry name" value="IMP_1"/>
    <property type="match status" value="1"/>
</dbReference>
<dbReference type="PANTHER" id="PTHR20854:SF4">
    <property type="entry name" value="INOSITOL-1-MONOPHOSPHATASE-RELATED"/>
    <property type="match status" value="1"/>
</dbReference>
<dbReference type="PANTHER" id="PTHR20854">
    <property type="entry name" value="INOSITOL MONOPHOSPHATASE"/>
    <property type="match status" value="1"/>
</dbReference>
<reference evidence="6 7" key="1">
    <citation type="submission" date="2006-09" db="EMBL/GenBank/DDBJ databases">
        <authorList>
            <person name="Emerson D."/>
            <person name="Ferriera S."/>
            <person name="Johnson J."/>
            <person name="Kravitz S."/>
            <person name="Halpern A."/>
            <person name="Remington K."/>
            <person name="Beeson K."/>
            <person name="Tran B."/>
            <person name="Rogers Y.-H."/>
            <person name="Friedman R."/>
            <person name="Venter J.C."/>
        </authorList>
    </citation>
    <scope>NUCLEOTIDE SEQUENCE [LARGE SCALE GENOMIC DNA]</scope>
    <source>
        <strain evidence="6 7">PV-1</strain>
    </source>
</reference>
<organism evidence="6 7">
    <name type="scientific">Mariprofundus ferrooxydans PV-1</name>
    <dbReference type="NCBI Taxonomy" id="314345"/>
    <lineage>
        <taxon>Bacteria</taxon>
        <taxon>Pseudomonadati</taxon>
        <taxon>Pseudomonadota</taxon>
        <taxon>Candidatius Mariprofundia</taxon>
        <taxon>Mariprofundales</taxon>
        <taxon>Mariprofundaceae</taxon>
        <taxon>Mariprofundus</taxon>
    </lineage>
</organism>
<dbReference type="InterPro" id="IPR000760">
    <property type="entry name" value="Inositol_monophosphatase-like"/>
</dbReference>
<dbReference type="Proteomes" id="UP000005297">
    <property type="component" value="Unassembled WGS sequence"/>
</dbReference>
<dbReference type="STRING" id="314344.AL013_06260"/>
<dbReference type="GO" id="GO:0008934">
    <property type="term" value="F:inositol monophosphate 1-phosphatase activity"/>
    <property type="evidence" value="ECO:0007669"/>
    <property type="project" value="TreeGrafter"/>
</dbReference>
<dbReference type="GO" id="GO:0046872">
    <property type="term" value="F:metal ion binding"/>
    <property type="evidence" value="ECO:0007669"/>
    <property type="project" value="UniProtKB-KW"/>
</dbReference>
<dbReference type="PRINTS" id="PR00377">
    <property type="entry name" value="IMPHPHTASES"/>
</dbReference>
<dbReference type="InParanoid" id="Q0EYC2"/>
<evidence type="ECO:0000256" key="2">
    <source>
        <dbReference type="ARBA" id="ARBA00022723"/>
    </source>
</evidence>
<comment type="caution">
    <text evidence="6">The sequence shown here is derived from an EMBL/GenBank/DDBJ whole genome shotgun (WGS) entry which is preliminary data.</text>
</comment>
<evidence type="ECO:0000313" key="7">
    <source>
        <dbReference type="Proteomes" id="UP000005297"/>
    </source>
</evidence>
<dbReference type="OrthoDB" id="5289799at2"/>
<proteinExistence type="inferred from homology"/>
<evidence type="ECO:0000256" key="4">
    <source>
        <dbReference type="ARBA" id="ARBA00022842"/>
    </source>
</evidence>
<dbReference type="eggNOG" id="COG0483">
    <property type="taxonomic scope" value="Bacteria"/>
</dbReference>
<keyword evidence="4 5" id="KW-0460">Magnesium</keyword>
<dbReference type="GO" id="GO:0006020">
    <property type="term" value="P:inositol metabolic process"/>
    <property type="evidence" value="ECO:0007669"/>
    <property type="project" value="TreeGrafter"/>
</dbReference>
<feature type="binding site" evidence="5">
    <location>
        <position position="91"/>
    </location>
    <ligand>
        <name>Mg(2+)</name>
        <dbReference type="ChEBI" id="CHEBI:18420"/>
        <label>1</label>
        <note>catalytic</note>
    </ligand>
</feature>
<dbReference type="EMBL" id="AATS01000010">
    <property type="protein sequence ID" value="EAU54270.1"/>
    <property type="molecule type" value="Genomic_DNA"/>
</dbReference>
<dbReference type="GO" id="GO:0007165">
    <property type="term" value="P:signal transduction"/>
    <property type="evidence" value="ECO:0007669"/>
    <property type="project" value="TreeGrafter"/>
</dbReference>
<dbReference type="Gene3D" id="3.40.190.80">
    <property type="match status" value="1"/>
</dbReference>
<accession>Q0EYC2</accession>
<gene>
    <name evidence="6" type="ORF">SPV1_05899</name>
</gene>
<evidence type="ECO:0000256" key="1">
    <source>
        <dbReference type="ARBA" id="ARBA00009759"/>
    </source>
</evidence>
<keyword evidence="2 5" id="KW-0479">Metal-binding</keyword>
<keyword evidence="3" id="KW-0378">Hydrolase</keyword>
<feature type="binding site" evidence="5">
    <location>
        <position position="67"/>
    </location>
    <ligand>
        <name>Mg(2+)</name>
        <dbReference type="ChEBI" id="CHEBI:18420"/>
        <label>1</label>
        <note>catalytic</note>
    </ligand>
</feature>
<sequence>MAHIDMQDLTDILQQAGREIIIPAFAQAVQSETKLDGSVLTATDLACQAFITERLQQLDASIAMLGEEMSESEQLSLLGESSERLWCLDPLDGTTNFATYLPCFAISLALIEQGSPSIACIHDPIRQETFTAIRNQGAFLNGKPVQSSDVSTLPESVGFIDFKRLPPAVASHIAANPFYRSQRNIGTCALEWAWLAVGRGQFIIHGKEKIWDFAAGSLIAAEAGCIVSDFTPEDLFPTTRLSSPILAACNNALHASLIQQLTRARLEK</sequence>